<dbReference type="InterPro" id="IPR052898">
    <property type="entry name" value="ACAD10-like"/>
</dbReference>
<keyword evidence="2" id="KW-0418">Kinase</keyword>
<gene>
    <name evidence="2" type="ORF">EDB81DRAFT_653877</name>
</gene>
<dbReference type="InterPro" id="IPR041726">
    <property type="entry name" value="ACAD10_11_N"/>
</dbReference>
<feature type="domain" description="Aminoglycoside phosphotransferase" evidence="1">
    <location>
        <begin position="40"/>
        <end position="262"/>
    </location>
</feature>
<sequence>MSSIAGSTAGSQHTLDDEALGKYLLQTSKIPNLQGPIVTTKIGYGQSNPTYYIDDAAGSRFILRKKPPGESISPVAHQIHREFRVLQALSSVEGFPVPKVFDFCKDPSVIGSSFYAIVMEFVKGRILTDPNLSELSPTDRRKARFSAIETLAWLHSLDPDAIGLEGYGKKSDFYRRHCRTWSRVESQQASVKDAATGKALGRAHDKYDVLMDYVRDNSPGERYAIILHPTEPRVIAILDWELSTIGHPLMDLVFHVSPFFEDYVTFEIQAPSPNESSPSKEENQKPSARLELDELLDRYTQLVGFDLRKDGGGKDWQIATIFQYVRAGTVNHGIQARTISGQASSTSSHLYFVKTKKFLDAAFQRVQRIKERRGGLSRI</sequence>
<dbReference type="InterPro" id="IPR011009">
    <property type="entry name" value="Kinase-like_dom_sf"/>
</dbReference>
<dbReference type="GO" id="GO:0016301">
    <property type="term" value="F:kinase activity"/>
    <property type="evidence" value="ECO:0007669"/>
    <property type="project" value="UniProtKB-KW"/>
</dbReference>
<reference evidence="2" key="1">
    <citation type="journal article" date="2021" name="Nat. Commun.">
        <title>Genetic determinants of endophytism in the Arabidopsis root mycobiome.</title>
        <authorList>
            <person name="Mesny F."/>
            <person name="Miyauchi S."/>
            <person name="Thiergart T."/>
            <person name="Pickel B."/>
            <person name="Atanasova L."/>
            <person name="Karlsson M."/>
            <person name="Huettel B."/>
            <person name="Barry K.W."/>
            <person name="Haridas S."/>
            <person name="Chen C."/>
            <person name="Bauer D."/>
            <person name="Andreopoulos W."/>
            <person name="Pangilinan J."/>
            <person name="LaButti K."/>
            <person name="Riley R."/>
            <person name="Lipzen A."/>
            <person name="Clum A."/>
            <person name="Drula E."/>
            <person name="Henrissat B."/>
            <person name="Kohler A."/>
            <person name="Grigoriev I.V."/>
            <person name="Martin F.M."/>
            <person name="Hacquard S."/>
        </authorList>
    </citation>
    <scope>NUCLEOTIDE SEQUENCE</scope>
    <source>
        <strain evidence="2">MPI-CAGE-AT-0147</strain>
    </source>
</reference>
<dbReference type="Pfam" id="PF01636">
    <property type="entry name" value="APH"/>
    <property type="match status" value="1"/>
</dbReference>
<accession>A0A9P9ES99</accession>
<keyword evidence="2" id="KW-0808">Transferase</keyword>
<comment type="caution">
    <text evidence="2">The sequence shown here is derived from an EMBL/GenBank/DDBJ whole genome shotgun (WGS) entry which is preliminary data.</text>
</comment>
<dbReference type="Proteomes" id="UP000738349">
    <property type="component" value="Unassembled WGS sequence"/>
</dbReference>
<dbReference type="PANTHER" id="PTHR47829:SF1">
    <property type="entry name" value="HAD FAMILY PHOSPHATASE"/>
    <property type="match status" value="1"/>
</dbReference>
<organism evidence="2 3">
    <name type="scientific">Dactylonectria macrodidyma</name>
    <dbReference type="NCBI Taxonomy" id="307937"/>
    <lineage>
        <taxon>Eukaryota</taxon>
        <taxon>Fungi</taxon>
        <taxon>Dikarya</taxon>
        <taxon>Ascomycota</taxon>
        <taxon>Pezizomycotina</taxon>
        <taxon>Sordariomycetes</taxon>
        <taxon>Hypocreomycetidae</taxon>
        <taxon>Hypocreales</taxon>
        <taxon>Nectriaceae</taxon>
        <taxon>Dactylonectria</taxon>
    </lineage>
</organism>
<protein>
    <submittedName>
        <fullName evidence="2">Kinase-like domain-containing protein</fullName>
    </submittedName>
</protein>
<evidence type="ECO:0000259" key="1">
    <source>
        <dbReference type="Pfam" id="PF01636"/>
    </source>
</evidence>
<dbReference type="SUPFAM" id="SSF56112">
    <property type="entry name" value="Protein kinase-like (PK-like)"/>
    <property type="match status" value="1"/>
</dbReference>
<evidence type="ECO:0000313" key="2">
    <source>
        <dbReference type="EMBL" id="KAH7142212.1"/>
    </source>
</evidence>
<dbReference type="Gene3D" id="3.30.200.20">
    <property type="entry name" value="Phosphorylase Kinase, domain 1"/>
    <property type="match status" value="1"/>
</dbReference>
<evidence type="ECO:0000313" key="3">
    <source>
        <dbReference type="Proteomes" id="UP000738349"/>
    </source>
</evidence>
<keyword evidence="3" id="KW-1185">Reference proteome</keyword>
<proteinExistence type="predicted"/>
<name>A0A9P9ES99_9HYPO</name>
<dbReference type="Gene3D" id="3.90.1200.10">
    <property type="match status" value="1"/>
</dbReference>
<dbReference type="InterPro" id="IPR002575">
    <property type="entry name" value="Aminoglycoside_PTrfase"/>
</dbReference>
<dbReference type="EMBL" id="JAGMUV010000010">
    <property type="protein sequence ID" value="KAH7142212.1"/>
    <property type="molecule type" value="Genomic_DNA"/>
</dbReference>
<dbReference type="OrthoDB" id="191037at2759"/>
<dbReference type="AlphaFoldDB" id="A0A9P9ES99"/>
<dbReference type="CDD" id="cd05154">
    <property type="entry name" value="ACAD10_11_N-like"/>
    <property type="match status" value="1"/>
</dbReference>
<dbReference type="PANTHER" id="PTHR47829">
    <property type="entry name" value="HYDROLASE, PUTATIVE (AFU_ORTHOLOGUE AFUA_1G12880)-RELATED"/>
    <property type="match status" value="1"/>
</dbReference>